<sequence>MVPMSQVERHMNLRAPSNSDLRGKLAWCRPLAVLLLTALSVSACARRLDLTPGELGRIKEKDSELKTLRVVPNKKLISIYRESSVNQSYDVTKRKITERGAYRPLERIIGKNTPGKVVATTEQNGMPVLWVSFDNECEDTACSYAFAQTELDRYTLIKVPDREKYDEPISYRRNTFKRNQLRYTKQRSLAEANEVFAVVRKSGKVLTIDLQIRKDTYRPTRSAVERAGGAD</sequence>
<evidence type="ECO:0000313" key="1">
    <source>
        <dbReference type="EMBL" id="SFE85318.1"/>
    </source>
</evidence>
<proteinExistence type="predicted"/>
<evidence type="ECO:0000313" key="2">
    <source>
        <dbReference type="Proteomes" id="UP000199400"/>
    </source>
</evidence>
<accession>A0A1I2DY23</accession>
<reference evidence="2" key="1">
    <citation type="submission" date="2016-10" db="EMBL/GenBank/DDBJ databases">
        <authorList>
            <person name="Varghese N."/>
            <person name="Submissions S."/>
        </authorList>
    </citation>
    <scope>NUCLEOTIDE SEQUENCE [LARGE SCALE GENOMIC DNA]</scope>
    <source>
        <strain evidence="2">ATCC 25963</strain>
    </source>
</reference>
<dbReference type="Proteomes" id="UP000199400">
    <property type="component" value="Unassembled WGS sequence"/>
</dbReference>
<dbReference type="AlphaFoldDB" id="A0A1I2DY23"/>
<keyword evidence="2" id="KW-1185">Reference proteome</keyword>
<gene>
    <name evidence="1" type="ORF">SAMN02745121_05784</name>
</gene>
<name>A0A1I2DY23_9BACT</name>
<protein>
    <submittedName>
        <fullName evidence="1">Uncharacterized protein</fullName>
    </submittedName>
</protein>
<organism evidence="1 2">
    <name type="scientific">Nannocystis exedens</name>
    <dbReference type="NCBI Taxonomy" id="54"/>
    <lineage>
        <taxon>Bacteria</taxon>
        <taxon>Pseudomonadati</taxon>
        <taxon>Myxococcota</taxon>
        <taxon>Polyangia</taxon>
        <taxon>Nannocystales</taxon>
        <taxon>Nannocystaceae</taxon>
        <taxon>Nannocystis</taxon>
    </lineage>
</organism>
<dbReference type="EMBL" id="FOMX01000021">
    <property type="protein sequence ID" value="SFE85318.1"/>
    <property type="molecule type" value="Genomic_DNA"/>
</dbReference>